<comment type="caution">
    <text evidence="2">The sequence shown here is derived from an EMBL/GenBank/DDBJ whole genome shotgun (WGS) entry which is preliminary data.</text>
</comment>
<gene>
    <name evidence="2" type="ORF">C7I84_05675</name>
</gene>
<evidence type="ECO:0000313" key="3">
    <source>
        <dbReference type="Proteomes" id="UP000241229"/>
    </source>
</evidence>
<evidence type="ECO:0000313" key="2">
    <source>
        <dbReference type="EMBL" id="PSJ64435.1"/>
    </source>
</evidence>
<sequence>MERTLAAICLVAPALLSAPAYATGELTCGNGKDVSIDLLVGHVDVLSISRLVVRVGDKTWSSTPDSFPGQPILIGQAFEDDKHLLLDITDEAVNEVVGRLRVVKLQEGESRVSAGVLGMKGVGAWAVECSEGE</sequence>
<dbReference type="OrthoDB" id="8085496at2"/>
<proteinExistence type="predicted"/>
<protein>
    <submittedName>
        <fullName evidence="2">Uncharacterized protein</fullName>
    </submittedName>
</protein>
<keyword evidence="1" id="KW-0732">Signal</keyword>
<reference evidence="2 3" key="1">
    <citation type="submission" date="2018-03" db="EMBL/GenBank/DDBJ databases">
        <title>The draft genome of Mesorhizobium sp. 6GN-30.</title>
        <authorList>
            <person name="Liu L."/>
            <person name="Li L."/>
            <person name="Wang T."/>
            <person name="Zhang X."/>
            <person name="Liang L."/>
        </authorList>
    </citation>
    <scope>NUCLEOTIDE SEQUENCE [LARGE SCALE GENOMIC DNA]</scope>
    <source>
        <strain evidence="2 3">6GN30</strain>
    </source>
</reference>
<dbReference type="EMBL" id="PXYK01000004">
    <property type="protein sequence ID" value="PSJ64435.1"/>
    <property type="molecule type" value="Genomic_DNA"/>
</dbReference>
<feature type="chain" id="PRO_5015104097" evidence="1">
    <location>
        <begin position="23"/>
        <end position="133"/>
    </location>
</feature>
<evidence type="ECO:0000256" key="1">
    <source>
        <dbReference type="SAM" id="SignalP"/>
    </source>
</evidence>
<dbReference type="Proteomes" id="UP000241229">
    <property type="component" value="Unassembled WGS sequence"/>
</dbReference>
<name>A0A2P7SQ10_9HYPH</name>
<feature type="signal peptide" evidence="1">
    <location>
        <begin position="1"/>
        <end position="22"/>
    </location>
</feature>
<accession>A0A2P7SQ10</accession>
<dbReference type="AlphaFoldDB" id="A0A2P7SQ10"/>
<organism evidence="2 3">
    <name type="scientific">Kumtagia ephedrae</name>
    <dbReference type="NCBI Taxonomy" id="2116701"/>
    <lineage>
        <taxon>Bacteria</taxon>
        <taxon>Pseudomonadati</taxon>
        <taxon>Pseudomonadota</taxon>
        <taxon>Alphaproteobacteria</taxon>
        <taxon>Hyphomicrobiales</taxon>
        <taxon>Phyllobacteriaceae</taxon>
        <taxon>Kumtagia</taxon>
    </lineage>
</organism>
<keyword evidence="3" id="KW-1185">Reference proteome</keyword>
<dbReference type="RefSeq" id="WP_106771181.1">
    <property type="nucleotide sequence ID" value="NZ_PXYK01000004.1"/>
</dbReference>